<evidence type="ECO:0008006" key="4">
    <source>
        <dbReference type="Google" id="ProtNLM"/>
    </source>
</evidence>
<evidence type="ECO:0000313" key="3">
    <source>
        <dbReference type="Proteomes" id="UP000186922"/>
    </source>
</evidence>
<dbReference type="AlphaFoldDB" id="A0A1D1VP01"/>
<sequence>MAPLCLELLTLCCLAAGAVSGTRTAPTEVKSDSSFVSILAWELDLREECGPDVGNAMALSWQEEKAVVIGPIFHVEASIPFSGLNKSIQRELAITLGTSPPSLMNNPCAKFNSTRTELKLVGKDQSYTRILNEPRYNLKKDCGSDLQSITATAFQDEHDQFGNLILHIFAIFSFPKGQNWIGQVAVNMTGDPKSFIVQKPCANGARKRQIKFFNKRA</sequence>
<feature type="chain" id="PRO_5008898651" description="Reelin domain-containing protein" evidence="1">
    <location>
        <begin position="22"/>
        <end position="217"/>
    </location>
</feature>
<proteinExistence type="predicted"/>
<dbReference type="Proteomes" id="UP000186922">
    <property type="component" value="Unassembled WGS sequence"/>
</dbReference>
<evidence type="ECO:0000313" key="2">
    <source>
        <dbReference type="EMBL" id="GAV01458.1"/>
    </source>
</evidence>
<gene>
    <name evidence="2" type="primary">RvY_12168</name>
    <name evidence="2" type="synonym">RvY_12168.1</name>
    <name evidence="2" type="ORF">RvY_12168-1</name>
</gene>
<dbReference type="EMBL" id="BDGG01000007">
    <property type="protein sequence ID" value="GAV01458.1"/>
    <property type="molecule type" value="Genomic_DNA"/>
</dbReference>
<comment type="caution">
    <text evidence="2">The sequence shown here is derived from an EMBL/GenBank/DDBJ whole genome shotgun (WGS) entry which is preliminary data.</text>
</comment>
<organism evidence="2 3">
    <name type="scientific">Ramazzottius varieornatus</name>
    <name type="common">Water bear</name>
    <name type="synonym">Tardigrade</name>
    <dbReference type="NCBI Taxonomy" id="947166"/>
    <lineage>
        <taxon>Eukaryota</taxon>
        <taxon>Metazoa</taxon>
        <taxon>Ecdysozoa</taxon>
        <taxon>Tardigrada</taxon>
        <taxon>Eutardigrada</taxon>
        <taxon>Parachela</taxon>
        <taxon>Hypsibioidea</taxon>
        <taxon>Ramazzottiidae</taxon>
        <taxon>Ramazzottius</taxon>
    </lineage>
</organism>
<reference evidence="2 3" key="1">
    <citation type="journal article" date="2016" name="Nat. Commun.">
        <title>Extremotolerant tardigrade genome and improved radiotolerance of human cultured cells by tardigrade-unique protein.</title>
        <authorList>
            <person name="Hashimoto T."/>
            <person name="Horikawa D.D."/>
            <person name="Saito Y."/>
            <person name="Kuwahara H."/>
            <person name="Kozuka-Hata H."/>
            <person name="Shin-I T."/>
            <person name="Minakuchi Y."/>
            <person name="Ohishi K."/>
            <person name="Motoyama A."/>
            <person name="Aizu T."/>
            <person name="Enomoto A."/>
            <person name="Kondo K."/>
            <person name="Tanaka S."/>
            <person name="Hara Y."/>
            <person name="Koshikawa S."/>
            <person name="Sagara H."/>
            <person name="Miura T."/>
            <person name="Yokobori S."/>
            <person name="Miyagawa K."/>
            <person name="Suzuki Y."/>
            <person name="Kubo T."/>
            <person name="Oyama M."/>
            <person name="Kohara Y."/>
            <person name="Fujiyama A."/>
            <person name="Arakawa K."/>
            <person name="Katayama T."/>
            <person name="Toyoda A."/>
            <person name="Kunieda T."/>
        </authorList>
    </citation>
    <scope>NUCLEOTIDE SEQUENCE [LARGE SCALE GENOMIC DNA]</scope>
    <source>
        <strain evidence="2 3">YOKOZUNA-1</strain>
    </source>
</reference>
<protein>
    <recommendedName>
        <fullName evidence="4">Reelin domain-containing protein</fullName>
    </recommendedName>
</protein>
<accession>A0A1D1VP01</accession>
<name>A0A1D1VP01_RAMVA</name>
<evidence type="ECO:0000256" key="1">
    <source>
        <dbReference type="SAM" id="SignalP"/>
    </source>
</evidence>
<feature type="signal peptide" evidence="1">
    <location>
        <begin position="1"/>
        <end position="21"/>
    </location>
</feature>
<keyword evidence="3" id="KW-1185">Reference proteome</keyword>
<keyword evidence="1" id="KW-0732">Signal</keyword>